<dbReference type="InterPro" id="IPR050641">
    <property type="entry name" value="RIFMO-like"/>
</dbReference>
<evidence type="ECO:0000259" key="4">
    <source>
        <dbReference type="Pfam" id="PF01494"/>
    </source>
</evidence>
<dbReference type="PANTHER" id="PTHR43004:SF19">
    <property type="entry name" value="BINDING MONOOXYGENASE, PUTATIVE (JCVI)-RELATED"/>
    <property type="match status" value="1"/>
</dbReference>
<gene>
    <name evidence="5" type="primary">srcmOIV</name>
</gene>
<evidence type="ECO:0000256" key="3">
    <source>
        <dbReference type="ARBA" id="ARBA00022827"/>
    </source>
</evidence>
<keyword evidence="5" id="KW-0503">Monooxygenase</keyword>
<dbReference type="InterPro" id="IPR002938">
    <property type="entry name" value="FAD-bd"/>
</dbReference>
<evidence type="ECO:0000256" key="2">
    <source>
        <dbReference type="ARBA" id="ARBA00022630"/>
    </source>
</evidence>
<dbReference type="Gene3D" id="3.30.70.2450">
    <property type="match status" value="1"/>
</dbReference>
<dbReference type="AlphaFoldDB" id="A0A2Z5E4N5"/>
<dbReference type="InterPro" id="IPR036188">
    <property type="entry name" value="FAD/NAD-bd_sf"/>
</dbReference>
<name>A0A2Z5E4N5_9ACTN</name>
<keyword evidence="2" id="KW-0285">Flavoprotein</keyword>
<feature type="domain" description="FAD-binding" evidence="4">
    <location>
        <begin position="2"/>
        <end position="337"/>
    </location>
</feature>
<dbReference type="PANTHER" id="PTHR43004">
    <property type="entry name" value="TRK SYSTEM POTASSIUM UPTAKE PROTEIN"/>
    <property type="match status" value="1"/>
</dbReference>
<reference evidence="5" key="1">
    <citation type="journal article" date="2018" name="J. Biol. Eng.">
        <title>Manipulation of two regulatory genes for efficient production of chromomycins in Streptomyces reseiscleroticus.</title>
        <authorList>
            <person name="Sun L."/>
            <person name="Zeng J."/>
            <person name="Cui P."/>
            <person name="Wang W."/>
            <person name="Yu D."/>
            <person name="Zhan J."/>
        </authorList>
    </citation>
    <scope>NUCLEOTIDE SEQUENCE</scope>
    <source>
        <strain evidence="5">ATCC 53903</strain>
    </source>
</reference>
<proteinExistence type="predicted"/>
<dbReference type="GO" id="GO:0016709">
    <property type="term" value="F:oxidoreductase activity, acting on paired donors, with incorporation or reduction of molecular oxygen, NAD(P)H as one donor, and incorporation of one atom of oxygen"/>
    <property type="evidence" value="ECO:0007669"/>
    <property type="project" value="UniProtKB-ARBA"/>
</dbReference>
<sequence length="511" mass="55527">MEYDVVVAGGGPVGLLLGCELQRAGARVLVVDRLTEPAGHDRAGVLHTRTVEYLDMRGLLSRFREGNDTVTGLPFAGLFGRGLNHALLTTRHPYSLLVPQSRTEELLAQHAAELGVPVHRGHEVSALRQDDDGVDISLATPEGERVVRAGYVVGCDGGRSTVRRLTGIGFPGHSARVSALIGYVTTREKNVPRRWQRTPHGIVILAFPPEGGIGRVVVVEYDRPHPSPDQPVTLEELRAGVHRVYGRELDLHEPVVWMSRFSDATRQAETYRRGRVFLAGDAAHIHFPIGGQGLNTGLHDAMNLGWKLAAHIVGWAPPGLLDTYHEERHRAGRRMLHLTRAQLALMHPDEQHVTALREIFEELLALDDTNRLLTAALNGLDLRYGPGTGGGEDGETDSRETSHPLLGLFAPDLGLEVGGVSTRTAELLRSGRGLLLDLTAHGGPARTAAPWADRIDTVTARGAAAGSPAALLVRPDGHVAWAVDERTADDRPPEDGLIDALTRWFGPKDWR</sequence>
<dbReference type="Gene3D" id="3.50.50.60">
    <property type="entry name" value="FAD/NAD(P)-binding domain"/>
    <property type="match status" value="1"/>
</dbReference>
<organism evidence="5">
    <name type="scientific">Streptomyces roseiscleroticus</name>
    <dbReference type="NCBI Taxonomy" id="1972"/>
    <lineage>
        <taxon>Bacteria</taxon>
        <taxon>Bacillati</taxon>
        <taxon>Actinomycetota</taxon>
        <taxon>Actinomycetes</taxon>
        <taxon>Kitasatosporales</taxon>
        <taxon>Streptomycetaceae</taxon>
        <taxon>Streptomyces</taxon>
    </lineage>
</organism>
<dbReference type="Pfam" id="PF01494">
    <property type="entry name" value="FAD_binding_3"/>
    <property type="match status" value="1"/>
</dbReference>
<dbReference type="Pfam" id="PF21274">
    <property type="entry name" value="Rng_hyd_C"/>
    <property type="match status" value="1"/>
</dbReference>
<dbReference type="SUPFAM" id="SSF51905">
    <property type="entry name" value="FAD/NAD(P)-binding domain"/>
    <property type="match status" value="1"/>
</dbReference>
<accession>A0A2Z5E4N5</accession>
<dbReference type="Gene3D" id="3.40.30.120">
    <property type="match status" value="1"/>
</dbReference>
<protein>
    <submittedName>
        <fullName evidence="5">FAD-dependent monooxygenase</fullName>
    </submittedName>
</protein>
<evidence type="ECO:0000256" key="1">
    <source>
        <dbReference type="ARBA" id="ARBA00001974"/>
    </source>
</evidence>
<dbReference type="GO" id="GO:0071949">
    <property type="term" value="F:FAD binding"/>
    <property type="evidence" value="ECO:0007669"/>
    <property type="project" value="InterPro"/>
</dbReference>
<dbReference type="EMBL" id="MG975976">
    <property type="protein sequence ID" value="AXB74576.1"/>
    <property type="molecule type" value="Genomic_DNA"/>
</dbReference>
<dbReference type="PRINTS" id="PR00420">
    <property type="entry name" value="RNGMNOXGNASE"/>
</dbReference>
<evidence type="ECO:0000313" key="5">
    <source>
        <dbReference type="EMBL" id="AXB74576.1"/>
    </source>
</evidence>
<comment type="cofactor">
    <cofactor evidence="1">
        <name>FAD</name>
        <dbReference type="ChEBI" id="CHEBI:57692"/>
    </cofactor>
</comment>
<keyword evidence="3" id="KW-0274">FAD</keyword>
<keyword evidence="5" id="KW-0560">Oxidoreductase</keyword>